<dbReference type="SUPFAM" id="SSF46548">
    <property type="entry name" value="alpha-helical ferredoxin"/>
    <property type="match status" value="1"/>
</dbReference>
<dbReference type="Gene3D" id="1.10.1060.10">
    <property type="entry name" value="Alpha-helical ferredoxin"/>
    <property type="match status" value="1"/>
</dbReference>
<dbReference type="PANTHER" id="PTHR42947:SF1">
    <property type="entry name" value="COB--COM HETERODISULFIDE REDUCTASE SUBUNIT B 1"/>
    <property type="match status" value="1"/>
</dbReference>
<gene>
    <name evidence="6" type="ORF">E3J62_10540</name>
</gene>
<dbReference type="InterPro" id="IPR017896">
    <property type="entry name" value="4Fe4S_Fe-S-bd"/>
</dbReference>
<dbReference type="EMBL" id="SOJN01000127">
    <property type="protein sequence ID" value="TET44384.1"/>
    <property type="molecule type" value="Genomic_DNA"/>
</dbReference>
<evidence type="ECO:0000259" key="5">
    <source>
        <dbReference type="PROSITE" id="PS51379"/>
    </source>
</evidence>
<evidence type="ECO:0000256" key="1">
    <source>
        <dbReference type="ARBA" id="ARBA00022723"/>
    </source>
</evidence>
<evidence type="ECO:0000256" key="2">
    <source>
        <dbReference type="ARBA" id="ARBA00023002"/>
    </source>
</evidence>
<dbReference type="PROSITE" id="PS00198">
    <property type="entry name" value="4FE4S_FER_1"/>
    <property type="match status" value="2"/>
</dbReference>
<evidence type="ECO:0000313" key="7">
    <source>
        <dbReference type="Proteomes" id="UP000315525"/>
    </source>
</evidence>
<evidence type="ECO:0000313" key="6">
    <source>
        <dbReference type="EMBL" id="TET44384.1"/>
    </source>
</evidence>
<keyword evidence="1" id="KW-0479">Metal-binding</keyword>
<dbReference type="GO" id="GO:0046872">
    <property type="term" value="F:metal ion binding"/>
    <property type="evidence" value="ECO:0007669"/>
    <property type="project" value="UniProtKB-KW"/>
</dbReference>
<dbReference type="Proteomes" id="UP000315525">
    <property type="component" value="Unassembled WGS sequence"/>
</dbReference>
<dbReference type="Gene3D" id="1.20.1050.140">
    <property type="match status" value="1"/>
</dbReference>
<dbReference type="Gene3D" id="3.40.50.11810">
    <property type="match status" value="1"/>
</dbReference>
<protein>
    <recommendedName>
        <fullName evidence="5">4Fe-4S ferredoxin-type domain-containing protein</fullName>
    </recommendedName>
</protein>
<evidence type="ECO:0000256" key="3">
    <source>
        <dbReference type="ARBA" id="ARBA00023004"/>
    </source>
</evidence>
<dbReference type="InterPro" id="IPR004017">
    <property type="entry name" value="Cys_rich_dom"/>
</dbReference>
<name>A0A523UPC4_UNCT6</name>
<dbReference type="InterPro" id="IPR017900">
    <property type="entry name" value="4Fe4S_Fe_S_CS"/>
</dbReference>
<sequence>MWIVDKGPNLCIIVFCVLRSQRRKLPDYAFFWGCQIPARFPFLEKSMRLALDSLEVRYHDIDGFTCCPPSIAIESLGNRIWLTTAVRNLAVAEKNGFDILTGCNGCYSTLRRASSIMASNTSLRKEMNEKLARFNLSYNGTTKAKHIIEVLFDEVTPDAINRKVKKPFSRMRLAVHYGCDLLRPSTQIRFDDPIRPTKFDSLIEATGAQSIDYETKMMCCGGMLSEMSDEKEALLAAKKKLAELRDLNVDAMCVCCPSCFIQYDARQTLLKASGDHFDIPILYYTELLCLAFGMSPEEVGVKKHAVKPTRFLEEWEAKNKALESAAKHFDVWFLEKCYECKACVEDCPSAKALDSYDPNRIIGEVLEGRLDEVLRSRDIWRCLECHTCYELCPHKIGMVQIFSKLKELAISKGLGPRGIRAAQDSFKKEGALAEIVEISRKRLGLPPSRKSGNKELLQLIKELEESKDDGPG</sequence>
<evidence type="ECO:0000256" key="4">
    <source>
        <dbReference type="ARBA" id="ARBA00023014"/>
    </source>
</evidence>
<feature type="domain" description="4Fe-4S ferredoxin-type" evidence="5">
    <location>
        <begin position="327"/>
        <end position="359"/>
    </location>
</feature>
<dbReference type="Pfam" id="PF13183">
    <property type="entry name" value="Fer4_8"/>
    <property type="match status" value="1"/>
</dbReference>
<dbReference type="InterPro" id="IPR009051">
    <property type="entry name" value="Helical_ferredxn"/>
</dbReference>
<reference evidence="6 7" key="1">
    <citation type="submission" date="2019-03" db="EMBL/GenBank/DDBJ databases">
        <title>Metabolic potential of uncultured bacteria and archaea associated with petroleum seepage in deep-sea sediments.</title>
        <authorList>
            <person name="Dong X."/>
            <person name="Hubert C."/>
        </authorList>
    </citation>
    <scope>NUCLEOTIDE SEQUENCE [LARGE SCALE GENOMIC DNA]</scope>
    <source>
        <strain evidence="6">E44_bin18</strain>
    </source>
</reference>
<dbReference type="PROSITE" id="PS51379">
    <property type="entry name" value="4FE4S_FER_2"/>
    <property type="match status" value="1"/>
</dbReference>
<keyword evidence="4" id="KW-0411">Iron-sulfur</keyword>
<comment type="caution">
    <text evidence="6">The sequence shown here is derived from an EMBL/GenBank/DDBJ whole genome shotgun (WGS) entry which is preliminary data.</text>
</comment>
<dbReference type="PANTHER" id="PTHR42947">
    <property type="entry name" value="COB--COM HETERODISULFIDE REDUCTASE SUBUNIT B 1"/>
    <property type="match status" value="1"/>
</dbReference>
<keyword evidence="2" id="KW-0560">Oxidoreductase</keyword>
<proteinExistence type="predicted"/>
<dbReference type="Pfam" id="PF02754">
    <property type="entry name" value="CCG"/>
    <property type="match status" value="2"/>
</dbReference>
<dbReference type="GO" id="GO:0051536">
    <property type="term" value="F:iron-sulfur cluster binding"/>
    <property type="evidence" value="ECO:0007669"/>
    <property type="project" value="UniProtKB-KW"/>
</dbReference>
<keyword evidence="3" id="KW-0408">Iron</keyword>
<organism evidence="6 7">
    <name type="scientific">candidate division TA06 bacterium</name>
    <dbReference type="NCBI Taxonomy" id="2250710"/>
    <lineage>
        <taxon>Bacteria</taxon>
        <taxon>Bacteria division TA06</taxon>
    </lineage>
</organism>
<dbReference type="GO" id="GO:0016491">
    <property type="term" value="F:oxidoreductase activity"/>
    <property type="evidence" value="ECO:0007669"/>
    <property type="project" value="UniProtKB-KW"/>
</dbReference>
<dbReference type="AlphaFoldDB" id="A0A523UPC4"/>
<accession>A0A523UPC4</accession>
<dbReference type="InterPro" id="IPR051278">
    <property type="entry name" value="HdrB/HdrD_reductase"/>
</dbReference>